<reference evidence="5 6" key="1">
    <citation type="submission" date="2014-06" db="EMBL/GenBank/DDBJ databases">
        <title>The Genome of the Aflatoxigenic Filamentous Fungus Aspergillus nomius.</title>
        <authorList>
            <person name="Moore M.G."/>
            <person name="Shannon B.M."/>
            <person name="Brian M.M."/>
        </authorList>
    </citation>
    <scope>NUCLEOTIDE SEQUENCE [LARGE SCALE GENOMIC DNA]</scope>
    <source>
        <strain evidence="5 6">NRRL 13137</strain>
    </source>
</reference>
<feature type="region of interest" description="Disordered" evidence="2">
    <location>
        <begin position="344"/>
        <end position="367"/>
    </location>
</feature>
<dbReference type="InterPro" id="IPR013859">
    <property type="entry name" value="Ssr4_N"/>
</dbReference>
<evidence type="ECO:0000313" key="5">
    <source>
        <dbReference type="EMBL" id="KNG80656.1"/>
    </source>
</evidence>
<evidence type="ECO:0000259" key="4">
    <source>
        <dbReference type="Pfam" id="PF20497"/>
    </source>
</evidence>
<feature type="coiled-coil region" evidence="1">
    <location>
        <begin position="373"/>
        <end position="400"/>
    </location>
</feature>
<keyword evidence="1" id="KW-0175">Coiled coil</keyword>
<dbReference type="Pfam" id="PF20497">
    <property type="entry name" value="SWI-SNF_Ssr4_C"/>
    <property type="match status" value="1"/>
</dbReference>
<dbReference type="AlphaFoldDB" id="A0A0L1IM18"/>
<keyword evidence="6" id="KW-1185">Reference proteome</keyword>
<dbReference type="GO" id="GO:0006338">
    <property type="term" value="P:chromatin remodeling"/>
    <property type="evidence" value="ECO:0007669"/>
    <property type="project" value="InterPro"/>
</dbReference>
<dbReference type="OrthoDB" id="5321006at2759"/>
<comment type="caution">
    <text evidence="5">The sequence shown here is derived from an EMBL/GenBank/DDBJ whole genome shotgun (WGS) entry which is preliminary data.</text>
</comment>
<name>A0A0L1IM18_ASPN3</name>
<evidence type="ECO:0000256" key="1">
    <source>
        <dbReference type="SAM" id="Coils"/>
    </source>
</evidence>
<dbReference type="GeneID" id="26812602"/>
<protein>
    <recommendedName>
        <fullName evidence="7">DUF1750-domain-containing protein</fullName>
    </recommendedName>
</protein>
<dbReference type="EMBL" id="JNOM01000564">
    <property type="protein sequence ID" value="KNG80656.1"/>
    <property type="molecule type" value="Genomic_DNA"/>
</dbReference>
<feature type="domain" description="SWI/SNF and RSC complexes subunit Ssr4 N-terminal" evidence="3">
    <location>
        <begin position="9"/>
        <end position="218"/>
    </location>
</feature>
<feature type="region of interest" description="Disordered" evidence="2">
    <location>
        <begin position="679"/>
        <end position="699"/>
    </location>
</feature>
<dbReference type="RefSeq" id="XP_015401579.1">
    <property type="nucleotide sequence ID" value="XM_015556054.1"/>
</dbReference>
<dbReference type="InterPro" id="IPR046464">
    <property type="entry name" value="SWI-SNF_Ssr4_C"/>
</dbReference>
<gene>
    <name evidence="5" type="ORF">ANOM_010798</name>
</gene>
<evidence type="ECO:0008006" key="7">
    <source>
        <dbReference type="Google" id="ProtNLM"/>
    </source>
</evidence>
<dbReference type="STRING" id="1509407.A0A0L1IM18"/>
<feature type="non-terminal residue" evidence="5">
    <location>
        <position position="1"/>
    </location>
</feature>
<proteinExistence type="predicted"/>
<organism evidence="5 6">
    <name type="scientific">Aspergillus nomiae NRRL (strain ATCC 15546 / NRRL 13137 / CBS 260.88 / M93)</name>
    <dbReference type="NCBI Taxonomy" id="1509407"/>
    <lineage>
        <taxon>Eukaryota</taxon>
        <taxon>Fungi</taxon>
        <taxon>Dikarya</taxon>
        <taxon>Ascomycota</taxon>
        <taxon>Pezizomycotina</taxon>
        <taxon>Eurotiomycetes</taxon>
        <taxon>Eurotiomycetidae</taxon>
        <taxon>Eurotiales</taxon>
        <taxon>Aspergillaceae</taxon>
        <taxon>Aspergillus</taxon>
        <taxon>Aspergillus subgen. Circumdati</taxon>
    </lineage>
</organism>
<dbReference type="Proteomes" id="UP000037505">
    <property type="component" value="Unassembled WGS sequence"/>
</dbReference>
<sequence>LRRRLFTMDDPATRVPGQLLPHMHLVSRHRFPLMHMMPTDTVVEYLLGAPKIVREAQPMHWTFLDGPQDGTVMLTWQPLNHLGTNFASDGYVWADVEQAFTFEARGYLVEMWLHRSGYHPPNETMAIHCRRRYRLLPSKNPNPNMPPPDPSLWIVHYSRAPPTEHVPANRIHVPPQVQSMLGQRRFLQSQGQLARKDFMLHDRNNWPTINFPPQVAPQGFAQVPPAYPSAMVGRQPFYPQPGSGVPAPAGAAPAKAPRGHRASSAAVNAATADFALEDEDVSTGDMMDLLTPREVSKMRYQQHHEWMEEIFASPYAISQITPVSLGLGRKGELESLTAGFFDAPSGPASGESKDAADSAQATKMEPAKAEEFADRVAKKVADMTAEIEKLKKRHARRMEKFNRTSLLKDAELRLREAAADPNATGTELWRLEGRIEVPAEGDETQTPPVSEPKAKYKVDDVVKELETSWNKQIVPEPKVSCVQKGGLLEKIEPEQKPEAPLDTDIDMEHADSLLLNQFGSPPPSGPVQGGAPSAPELAATANIPGVSEVPGVNAAAPLQPTAAVPQQGVTMPGMDVEMDLGNAPPVNTAAGETGDWVMVNDEKKDHGDKPPVGDAHLHGIETPGSGIQDLTPGNTGGDNGLDGANFDFTNMDSAGDALAAYTEQNEVLDLPDLENSAFGDAFHASDNENTHHHDADDMA</sequence>
<evidence type="ECO:0000256" key="2">
    <source>
        <dbReference type="SAM" id="MobiDB-lite"/>
    </source>
</evidence>
<feature type="compositionally biased region" description="Basic and acidic residues" evidence="2">
    <location>
        <begin position="683"/>
        <end position="699"/>
    </location>
</feature>
<dbReference type="Pfam" id="PF08549">
    <property type="entry name" value="SWI-SNF_Ssr4_N"/>
    <property type="match status" value="1"/>
</dbReference>
<evidence type="ECO:0000313" key="6">
    <source>
        <dbReference type="Proteomes" id="UP000037505"/>
    </source>
</evidence>
<accession>A0A0L1IM18</accession>
<evidence type="ECO:0000259" key="3">
    <source>
        <dbReference type="Pfam" id="PF08549"/>
    </source>
</evidence>
<feature type="domain" description="SWI/SNF and RSC complexes subunit Ssr4 C-terminal" evidence="4">
    <location>
        <begin position="277"/>
        <end position="690"/>
    </location>
</feature>